<proteinExistence type="predicted"/>
<gene>
    <name evidence="14" type="ORF">FA13DRAFT_1470930</name>
</gene>
<keyword evidence="6" id="KW-0503">Monooxygenase</keyword>
<keyword evidence="10" id="KW-0964">Secreted</keyword>
<dbReference type="PROSITE" id="PS00562">
    <property type="entry name" value="CBM1_1"/>
    <property type="match status" value="1"/>
</dbReference>
<feature type="signal peptide" evidence="12">
    <location>
        <begin position="1"/>
        <end position="18"/>
    </location>
</feature>
<keyword evidence="5" id="KW-0186">Copper</keyword>
<evidence type="ECO:0000256" key="4">
    <source>
        <dbReference type="ARBA" id="ARBA00023002"/>
    </source>
</evidence>
<evidence type="ECO:0000256" key="7">
    <source>
        <dbReference type="ARBA" id="ARBA00023157"/>
    </source>
</evidence>
<keyword evidence="15" id="KW-1185">Reference proteome</keyword>
<dbReference type="PANTHER" id="PTHR33353:SF18">
    <property type="entry name" value="ENDOGLUCANASE II"/>
    <property type="match status" value="1"/>
</dbReference>
<dbReference type="OrthoDB" id="2525337at2759"/>
<dbReference type="InterPro" id="IPR035971">
    <property type="entry name" value="CBD_sf"/>
</dbReference>
<evidence type="ECO:0000259" key="13">
    <source>
        <dbReference type="PROSITE" id="PS51164"/>
    </source>
</evidence>
<dbReference type="EC" id="1.14.99.56" evidence="10"/>
<comment type="caution">
    <text evidence="14">The sequence shown here is derived from an EMBL/GenBank/DDBJ whole genome shotgun (WGS) entry which is preliminary data.</text>
</comment>
<keyword evidence="4" id="KW-0560">Oxidoreductase</keyword>
<dbReference type="InterPro" id="IPR000254">
    <property type="entry name" value="CBD"/>
</dbReference>
<protein>
    <recommendedName>
        <fullName evidence="10">AA9 family lytic polysaccharide monooxygenase</fullName>
        <ecNumber evidence="10">1.14.99.56</ecNumber>
    </recommendedName>
    <alternativeName>
        <fullName evidence="10">Endo-beta-1,4-glucanase</fullName>
    </alternativeName>
    <alternativeName>
        <fullName evidence="10">Glycosyl hydrolase 61 family protein</fullName>
    </alternativeName>
</protein>
<dbReference type="PANTHER" id="PTHR33353">
    <property type="entry name" value="PUTATIVE (AFU_ORTHOLOGUE AFUA_1G12560)-RELATED"/>
    <property type="match status" value="1"/>
</dbReference>
<dbReference type="AlphaFoldDB" id="A0A4Y7SLW6"/>
<keyword evidence="14" id="KW-0378">Hydrolase</keyword>
<dbReference type="SMART" id="SM00236">
    <property type="entry name" value="fCBD"/>
    <property type="match status" value="1"/>
</dbReference>
<feature type="region of interest" description="Disordered" evidence="11">
    <location>
        <begin position="246"/>
        <end position="272"/>
    </location>
</feature>
<feature type="chain" id="PRO_5021402540" description="AA9 family lytic polysaccharide monooxygenase" evidence="12">
    <location>
        <begin position="19"/>
        <end position="309"/>
    </location>
</feature>
<evidence type="ECO:0000313" key="14">
    <source>
        <dbReference type="EMBL" id="TEB22752.1"/>
    </source>
</evidence>
<dbReference type="PROSITE" id="PS51164">
    <property type="entry name" value="CBM1_2"/>
    <property type="match status" value="1"/>
</dbReference>
<evidence type="ECO:0000256" key="6">
    <source>
        <dbReference type="ARBA" id="ARBA00023033"/>
    </source>
</evidence>
<dbReference type="SUPFAM" id="SSF57180">
    <property type="entry name" value="Cellulose-binding domain"/>
    <property type="match status" value="1"/>
</dbReference>
<evidence type="ECO:0000256" key="1">
    <source>
        <dbReference type="ARBA" id="ARBA00022723"/>
    </source>
</evidence>
<dbReference type="CDD" id="cd21175">
    <property type="entry name" value="LPMO_AA9"/>
    <property type="match status" value="1"/>
</dbReference>
<evidence type="ECO:0000256" key="8">
    <source>
        <dbReference type="ARBA" id="ARBA00023277"/>
    </source>
</evidence>
<sequence>MKLASLAALLFLATSSSAHTIFQNLWVNGVDQGRGVGIRVPNYNGPIENVDSNDIICNGGINPYRQPVSTAVINVPAGADLTAEWHHDLNGATGGGSDPVDPSHKGPILAYLAKVNDATQADVTGLKWFKIYQDGLNTATGKWAVDKLVDNKGKVSFKLPSCIAPGQYLLRVELIALHSAGNYPGAQFYMECAQINVTGGGNASPATVSFPGAYKGTDPGVKINIYQALSGYTIPGPSVFTCDAGSNPNPGTTAQPTTVAPTTAVPTTTAPAAGTVPQWGQCGGQNYSGPTGCASGTCVKVNEYYSQCQ</sequence>
<evidence type="ECO:0000256" key="9">
    <source>
        <dbReference type="ARBA" id="ARBA00023326"/>
    </source>
</evidence>
<feature type="domain" description="CBM1" evidence="13">
    <location>
        <begin position="274"/>
        <end position="309"/>
    </location>
</feature>
<comment type="domain">
    <text evidence="10">Has a modular structure: an endo-beta-1,4-glucanase catalytic module at the N-terminus, a linker rich in serines and threonines, and a C-terminal carbohydrate-binding module (CBM).</text>
</comment>
<name>A0A4Y7SLW6_COPMI</name>
<evidence type="ECO:0000256" key="5">
    <source>
        <dbReference type="ARBA" id="ARBA00023008"/>
    </source>
</evidence>
<evidence type="ECO:0000256" key="10">
    <source>
        <dbReference type="RuleBase" id="RU368122"/>
    </source>
</evidence>
<comment type="catalytic activity">
    <reaction evidence="10">
        <text>[(1-&gt;4)-beta-D-glucosyl]n+m + reduced acceptor + O2 = 4-dehydro-beta-D-glucosyl-[(1-&gt;4)-beta-D-glucosyl]n-1 + [(1-&gt;4)-beta-D-glucosyl]m + acceptor + H2O.</text>
        <dbReference type="EC" id="1.14.99.56"/>
    </reaction>
</comment>
<evidence type="ECO:0000256" key="12">
    <source>
        <dbReference type="SAM" id="SignalP"/>
    </source>
</evidence>
<keyword evidence="7 10" id="KW-1015">Disulfide bond</keyword>
<evidence type="ECO:0000256" key="3">
    <source>
        <dbReference type="ARBA" id="ARBA00023001"/>
    </source>
</evidence>
<dbReference type="GO" id="GO:0005576">
    <property type="term" value="C:extracellular region"/>
    <property type="evidence" value="ECO:0007669"/>
    <property type="project" value="UniProtKB-SubCell"/>
</dbReference>
<evidence type="ECO:0000256" key="11">
    <source>
        <dbReference type="SAM" id="MobiDB-lite"/>
    </source>
</evidence>
<comment type="function">
    <text evidence="10">Lytic polysaccharide monooxygenase (LMPO) that depolymerizes crystalline and amorphous polysaccharides via the oxidation of scissile alpha- or beta-(1-4)-glycosidic bonds, yielding C1 and/or C4 oxidation products. Catalysis by LPMOs requires the reduction of the active-site copper from Cu(II) to Cu(I) by a reducing agent and H(2)O(2) or O(2) as a cosubstrate.</text>
</comment>
<keyword evidence="2 12" id="KW-0732">Signal</keyword>
<evidence type="ECO:0000313" key="15">
    <source>
        <dbReference type="Proteomes" id="UP000298030"/>
    </source>
</evidence>
<dbReference type="GO" id="GO:0030245">
    <property type="term" value="P:cellulose catabolic process"/>
    <property type="evidence" value="ECO:0007669"/>
    <property type="project" value="UniProtKB-UniRule"/>
</dbReference>
<dbReference type="Pfam" id="PF00734">
    <property type="entry name" value="CBM_1"/>
    <property type="match status" value="1"/>
</dbReference>
<keyword evidence="1" id="KW-0479">Metal-binding</keyword>
<dbReference type="InterPro" id="IPR049892">
    <property type="entry name" value="AA9"/>
</dbReference>
<comment type="subcellular location">
    <subcellularLocation>
        <location evidence="10">Secreted</location>
    </subcellularLocation>
</comment>
<dbReference type="GO" id="GO:0046872">
    <property type="term" value="F:metal ion binding"/>
    <property type="evidence" value="ECO:0007669"/>
    <property type="project" value="UniProtKB-KW"/>
</dbReference>
<reference evidence="14 15" key="1">
    <citation type="journal article" date="2019" name="Nat. Ecol. Evol.">
        <title>Megaphylogeny resolves global patterns of mushroom evolution.</title>
        <authorList>
            <person name="Varga T."/>
            <person name="Krizsan K."/>
            <person name="Foldi C."/>
            <person name="Dima B."/>
            <person name="Sanchez-Garcia M."/>
            <person name="Sanchez-Ramirez S."/>
            <person name="Szollosi G.J."/>
            <person name="Szarkandi J.G."/>
            <person name="Papp V."/>
            <person name="Albert L."/>
            <person name="Andreopoulos W."/>
            <person name="Angelini C."/>
            <person name="Antonin V."/>
            <person name="Barry K.W."/>
            <person name="Bougher N.L."/>
            <person name="Buchanan P."/>
            <person name="Buyck B."/>
            <person name="Bense V."/>
            <person name="Catcheside P."/>
            <person name="Chovatia M."/>
            <person name="Cooper J."/>
            <person name="Damon W."/>
            <person name="Desjardin D."/>
            <person name="Finy P."/>
            <person name="Geml J."/>
            <person name="Haridas S."/>
            <person name="Hughes K."/>
            <person name="Justo A."/>
            <person name="Karasinski D."/>
            <person name="Kautmanova I."/>
            <person name="Kiss B."/>
            <person name="Kocsube S."/>
            <person name="Kotiranta H."/>
            <person name="LaButti K.M."/>
            <person name="Lechner B.E."/>
            <person name="Liimatainen K."/>
            <person name="Lipzen A."/>
            <person name="Lukacs Z."/>
            <person name="Mihaltcheva S."/>
            <person name="Morgado L.N."/>
            <person name="Niskanen T."/>
            <person name="Noordeloos M.E."/>
            <person name="Ohm R.A."/>
            <person name="Ortiz-Santana B."/>
            <person name="Ovrebo C."/>
            <person name="Racz N."/>
            <person name="Riley R."/>
            <person name="Savchenko A."/>
            <person name="Shiryaev A."/>
            <person name="Soop K."/>
            <person name="Spirin V."/>
            <person name="Szebenyi C."/>
            <person name="Tomsovsky M."/>
            <person name="Tulloss R.E."/>
            <person name="Uehling J."/>
            <person name="Grigoriev I.V."/>
            <person name="Vagvolgyi C."/>
            <person name="Papp T."/>
            <person name="Martin F.M."/>
            <person name="Miettinen O."/>
            <person name="Hibbett D.S."/>
            <person name="Nagy L.G."/>
        </authorList>
    </citation>
    <scope>NUCLEOTIDE SEQUENCE [LARGE SCALE GENOMIC DNA]</scope>
    <source>
        <strain evidence="14 15">FP101781</strain>
    </source>
</reference>
<dbReference type="GO" id="GO:0004497">
    <property type="term" value="F:monooxygenase activity"/>
    <property type="evidence" value="ECO:0007669"/>
    <property type="project" value="UniProtKB-KW"/>
</dbReference>
<dbReference type="Proteomes" id="UP000298030">
    <property type="component" value="Unassembled WGS sequence"/>
</dbReference>
<dbReference type="GO" id="GO:0008810">
    <property type="term" value="F:cellulase activity"/>
    <property type="evidence" value="ECO:0007669"/>
    <property type="project" value="UniProtKB-UniRule"/>
</dbReference>
<keyword evidence="3 10" id="KW-0136">Cellulose degradation</keyword>
<dbReference type="Pfam" id="PF03443">
    <property type="entry name" value="AA9"/>
    <property type="match status" value="1"/>
</dbReference>
<keyword evidence="8 10" id="KW-0119">Carbohydrate metabolism</keyword>
<dbReference type="GO" id="GO:0030248">
    <property type="term" value="F:cellulose binding"/>
    <property type="evidence" value="ECO:0007669"/>
    <property type="project" value="UniProtKB-UniRule"/>
</dbReference>
<dbReference type="EMBL" id="QPFP01000086">
    <property type="protein sequence ID" value="TEB22752.1"/>
    <property type="molecule type" value="Genomic_DNA"/>
</dbReference>
<dbReference type="STRING" id="71717.A0A4Y7SLW6"/>
<dbReference type="Gene3D" id="2.70.50.70">
    <property type="match status" value="1"/>
</dbReference>
<dbReference type="InterPro" id="IPR005103">
    <property type="entry name" value="AA9_LPMO"/>
</dbReference>
<organism evidence="14 15">
    <name type="scientific">Coprinellus micaceus</name>
    <name type="common">Glistening ink-cap mushroom</name>
    <name type="synonym">Coprinus micaceus</name>
    <dbReference type="NCBI Taxonomy" id="71717"/>
    <lineage>
        <taxon>Eukaryota</taxon>
        <taxon>Fungi</taxon>
        <taxon>Dikarya</taxon>
        <taxon>Basidiomycota</taxon>
        <taxon>Agaricomycotina</taxon>
        <taxon>Agaricomycetes</taxon>
        <taxon>Agaricomycetidae</taxon>
        <taxon>Agaricales</taxon>
        <taxon>Agaricineae</taxon>
        <taxon>Psathyrellaceae</taxon>
        <taxon>Coprinellus</taxon>
    </lineage>
</organism>
<accession>A0A4Y7SLW6</accession>
<keyword evidence="9 10" id="KW-0624">Polysaccharide degradation</keyword>
<evidence type="ECO:0000256" key="2">
    <source>
        <dbReference type="ARBA" id="ARBA00022729"/>
    </source>
</evidence>
<feature type="compositionally biased region" description="Low complexity" evidence="11">
    <location>
        <begin position="250"/>
        <end position="272"/>
    </location>
</feature>